<dbReference type="EMBL" id="BAAAPH010000002">
    <property type="protein sequence ID" value="GAA1554594.1"/>
    <property type="molecule type" value="Genomic_DNA"/>
</dbReference>
<proteinExistence type="predicted"/>
<feature type="region of interest" description="Disordered" evidence="1">
    <location>
        <begin position="64"/>
        <end position="110"/>
    </location>
</feature>
<reference evidence="3" key="1">
    <citation type="journal article" date="2019" name="Int. J. Syst. Evol. Microbiol.">
        <title>The Global Catalogue of Microorganisms (GCM) 10K type strain sequencing project: providing services to taxonomists for standard genome sequencing and annotation.</title>
        <authorList>
            <consortium name="The Broad Institute Genomics Platform"/>
            <consortium name="The Broad Institute Genome Sequencing Center for Infectious Disease"/>
            <person name="Wu L."/>
            <person name="Ma J."/>
        </authorList>
    </citation>
    <scope>NUCLEOTIDE SEQUENCE [LARGE SCALE GENOMIC DNA]</scope>
    <source>
        <strain evidence="3">JCM 15572</strain>
    </source>
</reference>
<evidence type="ECO:0000313" key="2">
    <source>
        <dbReference type="EMBL" id="GAA1554594.1"/>
    </source>
</evidence>
<organism evidence="2 3">
    <name type="scientific">Kribbella hippodromi</name>
    <dbReference type="NCBI Taxonomy" id="434347"/>
    <lineage>
        <taxon>Bacteria</taxon>
        <taxon>Bacillati</taxon>
        <taxon>Actinomycetota</taxon>
        <taxon>Actinomycetes</taxon>
        <taxon>Propionibacteriales</taxon>
        <taxon>Kribbellaceae</taxon>
        <taxon>Kribbella</taxon>
    </lineage>
</organism>
<dbReference type="Proteomes" id="UP001501705">
    <property type="component" value="Unassembled WGS sequence"/>
</dbReference>
<feature type="region of interest" description="Disordered" evidence="1">
    <location>
        <begin position="1"/>
        <end position="23"/>
    </location>
</feature>
<name>A0ABP4N4N0_9ACTN</name>
<gene>
    <name evidence="2" type="ORF">GCM10009804_09390</name>
</gene>
<evidence type="ECO:0000313" key="3">
    <source>
        <dbReference type="Proteomes" id="UP001501705"/>
    </source>
</evidence>
<comment type="caution">
    <text evidence="2">The sequence shown here is derived from an EMBL/GenBank/DDBJ whole genome shotgun (WGS) entry which is preliminary data.</text>
</comment>
<sequence length="110" mass="11717">MQNRVLPRDPLGQQTGRGRSAYEHGRVRGAVRARVCVHGPLQPPGSLAEAGDRVEPLRVAQHTIGGETEQETECPGQAETGPGTARRTASPARIRQAHPQQSARCPAVIG</sequence>
<evidence type="ECO:0000256" key="1">
    <source>
        <dbReference type="SAM" id="MobiDB-lite"/>
    </source>
</evidence>
<protein>
    <submittedName>
        <fullName evidence="2">Uncharacterized protein</fullName>
    </submittedName>
</protein>
<keyword evidence="3" id="KW-1185">Reference proteome</keyword>
<accession>A0ABP4N4N0</accession>